<feature type="region of interest" description="Disordered" evidence="1">
    <location>
        <begin position="551"/>
        <end position="733"/>
    </location>
</feature>
<dbReference type="AlphaFoldDB" id="A0A0B7BSM9"/>
<feature type="region of interest" description="Disordered" evidence="1">
    <location>
        <begin position="1"/>
        <end position="68"/>
    </location>
</feature>
<feature type="compositionally biased region" description="Basic and acidic residues" evidence="1">
    <location>
        <begin position="670"/>
        <end position="679"/>
    </location>
</feature>
<evidence type="ECO:0000256" key="1">
    <source>
        <dbReference type="SAM" id="MobiDB-lite"/>
    </source>
</evidence>
<feature type="compositionally biased region" description="Polar residues" evidence="1">
    <location>
        <begin position="584"/>
        <end position="594"/>
    </location>
</feature>
<feature type="compositionally biased region" description="Low complexity" evidence="1">
    <location>
        <begin position="949"/>
        <end position="958"/>
    </location>
</feature>
<feature type="compositionally biased region" description="Polar residues" evidence="1">
    <location>
        <begin position="961"/>
        <end position="998"/>
    </location>
</feature>
<dbReference type="EMBL" id="HACG01048307">
    <property type="protein sequence ID" value="CEK95172.1"/>
    <property type="molecule type" value="Transcribed_RNA"/>
</dbReference>
<proteinExistence type="predicted"/>
<feature type="compositionally biased region" description="Polar residues" evidence="1">
    <location>
        <begin position="824"/>
        <end position="854"/>
    </location>
</feature>
<reference evidence="2" key="1">
    <citation type="submission" date="2014-12" db="EMBL/GenBank/DDBJ databases">
        <title>Insight into the proteome of Arion vulgaris.</title>
        <authorList>
            <person name="Aradska J."/>
            <person name="Bulat T."/>
            <person name="Smidak R."/>
            <person name="Sarate P."/>
            <person name="Gangsoo J."/>
            <person name="Sialana F."/>
            <person name="Bilban M."/>
            <person name="Lubec G."/>
        </authorList>
    </citation>
    <scope>NUCLEOTIDE SEQUENCE</scope>
    <source>
        <tissue evidence="2">Skin</tissue>
    </source>
</reference>
<feature type="region of interest" description="Disordered" evidence="1">
    <location>
        <begin position="906"/>
        <end position="998"/>
    </location>
</feature>
<feature type="compositionally biased region" description="Low complexity" evidence="1">
    <location>
        <begin position="716"/>
        <end position="727"/>
    </location>
</feature>
<feature type="compositionally biased region" description="Polar residues" evidence="1">
    <location>
        <begin position="876"/>
        <end position="890"/>
    </location>
</feature>
<accession>A0A0B7BSM9</accession>
<organism evidence="2">
    <name type="scientific">Arion vulgaris</name>
    <dbReference type="NCBI Taxonomy" id="1028688"/>
    <lineage>
        <taxon>Eukaryota</taxon>
        <taxon>Metazoa</taxon>
        <taxon>Spiralia</taxon>
        <taxon>Lophotrochozoa</taxon>
        <taxon>Mollusca</taxon>
        <taxon>Gastropoda</taxon>
        <taxon>Heterobranchia</taxon>
        <taxon>Euthyneura</taxon>
        <taxon>Panpulmonata</taxon>
        <taxon>Eupulmonata</taxon>
        <taxon>Stylommatophora</taxon>
        <taxon>Helicina</taxon>
        <taxon>Arionoidea</taxon>
        <taxon>Arionidae</taxon>
        <taxon>Arion</taxon>
    </lineage>
</organism>
<dbReference type="EMBL" id="HACG01048305">
    <property type="protein sequence ID" value="CEK95170.1"/>
    <property type="molecule type" value="Transcribed_RNA"/>
</dbReference>
<name>A0A0B7BSM9_9EUPU</name>
<gene>
    <name evidence="2" type="primary">ORF205727</name>
    <name evidence="3" type="synonym">ORF205738</name>
</gene>
<feature type="compositionally biased region" description="Polar residues" evidence="1">
    <location>
        <begin position="910"/>
        <end position="935"/>
    </location>
</feature>
<feature type="compositionally biased region" description="Low complexity" evidence="1">
    <location>
        <begin position="688"/>
        <end position="705"/>
    </location>
</feature>
<protein>
    <submittedName>
        <fullName evidence="2">Uncharacterized protein</fullName>
    </submittedName>
</protein>
<feature type="compositionally biased region" description="Basic and acidic residues" evidence="1">
    <location>
        <begin position="628"/>
        <end position="643"/>
    </location>
</feature>
<evidence type="ECO:0000313" key="2">
    <source>
        <dbReference type="EMBL" id="CEK95170.1"/>
    </source>
</evidence>
<sequence>MGNLCSSGTERTDKKEENRVPDKPRDGEDEALLPTSGNELGVGPDGGQVAVEAEAGGDGTGDGIDGILSGAVQSGESAFTAAARAAEVECKTVTATELRSSSEVKDHIVEGLQTSATAAVTNTAANVISSAEEAVTHARDDVEKEATETYQNVSEKVEEAVGDIKNKFSVGSLDSNVANVRESSPGEVQTLGSEAESWRGNAQDAANEANSVVDSFKPRGESLISEAATNVVLEDIPVSAVSAGLKSAADVAEEDKTTPSALAAEDSLFGNVKAQLGNKAADVNETAEAVAENIKQTAENKVNEAVESARLSASEAFSSWAETSPQKEAADDVNSAEPVGNVQETVQDTEQRFSQPGLDALENVGEYPGSKLDASEISTNTPTTYSDIQLTDVESQGFENFFESVQESAADSLTTAQDVLEQSASQQYQNIEQSHNDEDRSEQHSEDVKVSFQNEAAAVNDITQAWNSEALNSSSTVTEITAVEETGSGVRDLQDVFSDPVQLPSGFEDVVEATRESADTSELYDTISQDQFAEKYVQDEVNEKIIDAADSFPTEWLPKPDALSDEANQDPAQVSWSDAEFVETSKSVLENQGHSLEETKASVPSVTITDQDVEDSAAHSEQTADSENASHEATAREFVESIIEKATSLVSESQEQKEPSSDSSSPSDPCVDRGEETLAPKKRGVMFVSPQISDVSSSSLSSPQEISPPPPHELDLSPPADSSSSISQCELVESDELLIPPPLPADYAVSENNNNNNNILNNNTEDDDESIQRVAMEVTAKAVQDAIKIVAENGTSIVVNTNNGTNNDLGSPSSPDNDEEEMTTTDSSQVERGSPVSDLTDTSAHGSVSESLSSYDPGAVFRQDIVNFTDFSSSHADTAVQPGNQRSPQVNKPHDKTADLINFEDESTSHAETPTPTNSTSFDTYPHQPTQTPNDDLQRSDIHPPPPFSSEVPSSLPSIDDLSTSPNKPTIIINSPDSAHHTNGSTEDVSSSQTEALI</sequence>
<feature type="region of interest" description="Disordered" evidence="1">
    <location>
        <begin position="876"/>
        <end position="895"/>
    </location>
</feature>
<feature type="compositionally biased region" description="Basic and acidic residues" evidence="1">
    <location>
        <begin position="10"/>
        <end position="26"/>
    </location>
</feature>
<feature type="compositionally biased region" description="Polar residues" evidence="1">
    <location>
        <begin position="798"/>
        <end position="815"/>
    </location>
</feature>
<evidence type="ECO:0000313" key="3">
    <source>
        <dbReference type="EMBL" id="CEK95172.1"/>
    </source>
</evidence>
<feature type="region of interest" description="Disordered" evidence="1">
    <location>
        <begin position="798"/>
        <end position="855"/>
    </location>
</feature>